<dbReference type="PANTHER" id="PTHR11266:SF8">
    <property type="entry name" value="MPV17-LIKE PROTEIN 2"/>
    <property type="match status" value="1"/>
</dbReference>
<dbReference type="GO" id="GO:0005739">
    <property type="term" value="C:mitochondrion"/>
    <property type="evidence" value="ECO:0007669"/>
    <property type="project" value="TreeGrafter"/>
</dbReference>
<dbReference type="GeneID" id="108682167"/>
<comment type="similarity">
    <text evidence="2 6">Belongs to the peroxisomal membrane protein PXMP2/4 family.</text>
</comment>
<sequence length="289" mass="32189">MGKLKSLQLFLPTIENVVKLRSVLQTKTYINNAFTKYLLVTNVSISMALSGCGDLLQQHYKLSSKPAVVAAGVHPYDVVRTVNMTASGASVGMLCHYWYQFLDRALPGRSLRVIMKKLAVDQILFSPVCLCVFFGSLAVSRKCIAAFTDHVTENSAKVSSQKDTSHSISSQLSNFTEDLRHKGALMYVSEWIVWPPAQLVNFYFLPTRFRVLYDNTISLIYDVFASHIYNDMAIEDVQLLASRASSLITGTDNSSDEKLLNNENSSDKKLDSSLSSLANSHSLMSHKNR</sequence>
<comment type="subcellular location">
    <subcellularLocation>
        <location evidence="1">Membrane</location>
        <topology evidence="1">Multi-pass membrane protein</topology>
    </subcellularLocation>
</comment>
<evidence type="ECO:0000256" key="1">
    <source>
        <dbReference type="ARBA" id="ARBA00004141"/>
    </source>
</evidence>
<proteinExistence type="inferred from homology"/>
<evidence type="ECO:0000313" key="12">
    <source>
        <dbReference type="RefSeq" id="XP_018026778.1"/>
    </source>
</evidence>
<organism evidence="8 12">
    <name type="scientific">Hyalella azteca</name>
    <name type="common">Amphipod</name>
    <dbReference type="NCBI Taxonomy" id="294128"/>
    <lineage>
        <taxon>Eukaryota</taxon>
        <taxon>Metazoa</taxon>
        <taxon>Ecdysozoa</taxon>
        <taxon>Arthropoda</taxon>
        <taxon>Crustacea</taxon>
        <taxon>Multicrustacea</taxon>
        <taxon>Malacostraca</taxon>
        <taxon>Eumalacostraca</taxon>
        <taxon>Peracarida</taxon>
        <taxon>Amphipoda</taxon>
        <taxon>Senticaudata</taxon>
        <taxon>Talitrida</taxon>
        <taxon>Talitroidea</taxon>
        <taxon>Hyalellidae</taxon>
        <taxon>Hyalella</taxon>
    </lineage>
</organism>
<evidence type="ECO:0000256" key="4">
    <source>
        <dbReference type="ARBA" id="ARBA00022989"/>
    </source>
</evidence>
<evidence type="ECO:0000256" key="3">
    <source>
        <dbReference type="ARBA" id="ARBA00022692"/>
    </source>
</evidence>
<evidence type="ECO:0000313" key="8">
    <source>
        <dbReference type="Proteomes" id="UP000694843"/>
    </source>
</evidence>
<evidence type="ECO:0000313" key="13">
    <source>
        <dbReference type="RefSeq" id="XP_018026779.1"/>
    </source>
</evidence>
<name>A0A8B7PLB1_HYAAZ</name>
<evidence type="ECO:0000313" key="11">
    <source>
        <dbReference type="RefSeq" id="XP_018026777.1"/>
    </source>
</evidence>
<keyword evidence="4" id="KW-1133">Transmembrane helix</keyword>
<feature type="compositionally biased region" description="Basic and acidic residues" evidence="7">
    <location>
        <begin position="255"/>
        <end position="271"/>
    </location>
</feature>
<dbReference type="OrthoDB" id="5345392at2759"/>
<keyword evidence="5" id="KW-0472">Membrane</keyword>
<reference evidence="9 10" key="1">
    <citation type="submission" date="2025-04" db="UniProtKB">
        <authorList>
            <consortium name="RefSeq"/>
        </authorList>
    </citation>
    <scope>IDENTIFICATION</scope>
    <source>
        <tissue evidence="9 10">Whole organism</tissue>
    </source>
</reference>
<dbReference type="GO" id="GO:0016020">
    <property type="term" value="C:membrane"/>
    <property type="evidence" value="ECO:0007669"/>
    <property type="project" value="UniProtKB-SubCell"/>
</dbReference>
<keyword evidence="8" id="KW-1185">Reference proteome</keyword>
<evidence type="ECO:0000256" key="5">
    <source>
        <dbReference type="ARBA" id="ARBA00023136"/>
    </source>
</evidence>
<dbReference type="RefSeq" id="XP_018026778.1">
    <property type="nucleotide sequence ID" value="XM_018171289.2"/>
</dbReference>
<evidence type="ECO:0000313" key="10">
    <source>
        <dbReference type="RefSeq" id="XP_018026776.1"/>
    </source>
</evidence>
<dbReference type="KEGG" id="hazt:108682167"/>
<dbReference type="Pfam" id="PF04117">
    <property type="entry name" value="Mpv17_PMP22"/>
    <property type="match status" value="1"/>
</dbReference>
<evidence type="ECO:0000256" key="6">
    <source>
        <dbReference type="RuleBase" id="RU363053"/>
    </source>
</evidence>
<accession>A0A8B7PLB1</accession>
<feature type="region of interest" description="Disordered" evidence="7">
    <location>
        <begin position="251"/>
        <end position="273"/>
    </location>
</feature>
<keyword evidence="3" id="KW-0812">Transmembrane</keyword>
<dbReference type="RefSeq" id="XP_018026775.1">
    <property type="nucleotide sequence ID" value="XM_018171286.2"/>
</dbReference>
<protein>
    <submittedName>
        <fullName evidence="9 10">Mpv17-like protein 2</fullName>
    </submittedName>
</protein>
<dbReference type="RefSeq" id="XP_018026777.1">
    <property type="nucleotide sequence ID" value="XM_018171288.2"/>
</dbReference>
<evidence type="ECO:0000256" key="2">
    <source>
        <dbReference type="ARBA" id="ARBA00006824"/>
    </source>
</evidence>
<dbReference type="RefSeq" id="XP_018026776.1">
    <property type="nucleotide sequence ID" value="XM_018171287.2"/>
</dbReference>
<evidence type="ECO:0000256" key="7">
    <source>
        <dbReference type="SAM" id="MobiDB-lite"/>
    </source>
</evidence>
<evidence type="ECO:0000313" key="9">
    <source>
        <dbReference type="RefSeq" id="XP_018026775.1"/>
    </source>
</evidence>
<dbReference type="AlphaFoldDB" id="A0A8B7PLB1"/>
<gene>
    <name evidence="9 10 11 12 13" type="primary">LOC108682167</name>
</gene>
<dbReference type="RefSeq" id="XP_018026779.1">
    <property type="nucleotide sequence ID" value="XM_018171290.2"/>
</dbReference>
<dbReference type="OMA" id="PREADWG"/>
<dbReference type="Proteomes" id="UP000694843">
    <property type="component" value="Unplaced"/>
</dbReference>
<dbReference type="InterPro" id="IPR007248">
    <property type="entry name" value="Mpv17_PMP22"/>
</dbReference>
<dbReference type="GO" id="GO:0061668">
    <property type="term" value="P:mitochondrial ribosome assembly"/>
    <property type="evidence" value="ECO:0007669"/>
    <property type="project" value="TreeGrafter"/>
</dbReference>
<dbReference type="PANTHER" id="PTHR11266">
    <property type="entry name" value="PEROXISOMAL MEMBRANE PROTEIN 2, PXMP2 MPV17"/>
    <property type="match status" value="1"/>
</dbReference>